<dbReference type="PANTHER" id="PTHR24273:SF32">
    <property type="entry name" value="HYALIN"/>
    <property type="match status" value="1"/>
</dbReference>
<dbReference type="PANTHER" id="PTHR24273">
    <property type="entry name" value="FI04643P-RELATED"/>
    <property type="match status" value="1"/>
</dbReference>
<feature type="domain" description="HYR" evidence="2">
    <location>
        <begin position="204"/>
        <end position="284"/>
    </location>
</feature>
<dbReference type="InterPro" id="IPR003410">
    <property type="entry name" value="HYR_dom"/>
</dbReference>
<dbReference type="Pfam" id="PF13585">
    <property type="entry name" value="CHU_C"/>
    <property type="match status" value="1"/>
</dbReference>
<evidence type="ECO:0000256" key="1">
    <source>
        <dbReference type="ARBA" id="ARBA00022737"/>
    </source>
</evidence>
<dbReference type="RefSeq" id="WP_378212850.1">
    <property type="nucleotide sequence ID" value="NZ_JBHUOJ010000024.1"/>
</dbReference>
<evidence type="ECO:0000259" key="2">
    <source>
        <dbReference type="PROSITE" id="PS50825"/>
    </source>
</evidence>
<dbReference type="Gene3D" id="2.60.40.10">
    <property type="entry name" value="Immunoglobulins"/>
    <property type="match status" value="2"/>
</dbReference>
<feature type="domain" description="HYR" evidence="2">
    <location>
        <begin position="285"/>
        <end position="368"/>
    </location>
</feature>
<dbReference type="Pfam" id="PF02494">
    <property type="entry name" value="HYR"/>
    <property type="match status" value="6"/>
</dbReference>
<organism evidence="3 4">
    <name type="scientific">Christiangramia antarctica</name>
    <dbReference type="NCBI Taxonomy" id="2058158"/>
    <lineage>
        <taxon>Bacteria</taxon>
        <taxon>Pseudomonadati</taxon>
        <taxon>Bacteroidota</taxon>
        <taxon>Flavobacteriia</taxon>
        <taxon>Flavobacteriales</taxon>
        <taxon>Flavobacteriaceae</taxon>
        <taxon>Christiangramia</taxon>
    </lineage>
</organism>
<dbReference type="EMBL" id="JBHUOJ010000024">
    <property type="protein sequence ID" value="MFD2833827.1"/>
    <property type="molecule type" value="Genomic_DNA"/>
</dbReference>
<keyword evidence="4" id="KW-1185">Reference proteome</keyword>
<reference evidence="4" key="1">
    <citation type="journal article" date="2019" name="Int. J. Syst. Evol. Microbiol.">
        <title>The Global Catalogue of Microorganisms (GCM) 10K type strain sequencing project: providing services to taxonomists for standard genome sequencing and annotation.</title>
        <authorList>
            <consortium name="The Broad Institute Genomics Platform"/>
            <consortium name="The Broad Institute Genome Sequencing Center for Infectious Disease"/>
            <person name="Wu L."/>
            <person name="Ma J."/>
        </authorList>
    </citation>
    <scope>NUCLEOTIDE SEQUENCE [LARGE SCALE GENOMIC DNA]</scope>
    <source>
        <strain evidence="4">KCTC 52925</strain>
    </source>
</reference>
<dbReference type="PROSITE" id="PS50825">
    <property type="entry name" value="HYR"/>
    <property type="match status" value="5"/>
</dbReference>
<protein>
    <submittedName>
        <fullName evidence="3">HYR domain-containing protein</fullName>
    </submittedName>
</protein>
<feature type="domain" description="HYR" evidence="2">
    <location>
        <begin position="369"/>
        <end position="448"/>
    </location>
</feature>
<evidence type="ECO:0000313" key="3">
    <source>
        <dbReference type="EMBL" id="MFD2833827.1"/>
    </source>
</evidence>
<gene>
    <name evidence="3" type="ORF">ACFSYS_11045</name>
</gene>
<comment type="caution">
    <text evidence="3">The sequence shown here is derived from an EMBL/GenBank/DDBJ whole genome shotgun (WGS) entry which is preliminary data.</text>
</comment>
<dbReference type="InterPro" id="IPR013783">
    <property type="entry name" value="Ig-like_fold"/>
</dbReference>
<dbReference type="InterPro" id="IPR026341">
    <property type="entry name" value="T9SS_type_B"/>
</dbReference>
<dbReference type="Proteomes" id="UP001597438">
    <property type="component" value="Unassembled WGS sequence"/>
</dbReference>
<sequence>TGATTAAIEVATAGDYSVLITNQDSQCTDEDSLEVIYITDTEIPTITCPADLMEVSADKGICQATQVDLGISTVSDNCTANEDLIITNDAPEIFEVGKTVVTWTVKDATGNLSSCEQIVIVKDNEAPVLEEMNDITVNNDPTICGAVVNFGVVGATDNCELDSVEITEGFESGSVFPVGETTVTYTVTDVNDNISTESFTVTVVDNETPEISCPSAIIVGTETGVSYATVDFENATATDNCSVSVEQTGGPVSGSQFEIGVTTITFTATDASGNTSECSFTITVEDNEDPTISCPADINQNVDAGVCGAVVNFETPSGLDNSGNVTVEQTAGLESGQVFPVGITTISFTAKDAAGNSITCSFKVTVADDEAPVIDDINNITTNTDAGICGAIVNFTVPNATDNCEVESVILTEGLEPGTVFPVGVTKVTYTATDNNGNIATSSFTVTVVDNDAPSIECPDSITVNVENGVTGMVVNYATVTTTDNCEGTTVELTSGIASGQEFPVGETVVTYTVTDASGNFTTCSFTVTVDVNDPAPAPTAPDVEVTQATCALPTGTILVTVIDGLTYSIDGENYQESGLFETLAPGTYQVTAMDSLGQISDTTEVTINEPVAATIETNTIDLCVDDSVYDLFDLLLGDYDDSGMFVDTNNTGALDDGFIDPSLLEVGTYQFTYQVEGNCPSSTLVTVSINNDCVVLACSTEDIRDSISKAVTPNGDRINDTFEVDPVNSCGFTYDVKIFNRWGAKVFEANDYQNDWDGYSDSSFTSSNQLPSGTYFYIVEFRNNDFQPIQGYIYLGTK</sequence>
<name>A0ABW5X5D1_9FLAO</name>
<evidence type="ECO:0000313" key="4">
    <source>
        <dbReference type="Proteomes" id="UP001597438"/>
    </source>
</evidence>
<feature type="domain" description="HYR" evidence="2">
    <location>
        <begin position="449"/>
        <end position="532"/>
    </location>
</feature>
<proteinExistence type="predicted"/>
<accession>A0ABW5X5D1</accession>
<keyword evidence="1" id="KW-0677">Repeat</keyword>
<feature type="non-terminal residue" evidence="3">
    <location>
        <position position="1"/>
    </location>
</feature>
<dbReference type="NCBIfam" id="TIGR04131">
    <property type="entry name" value="Bac_Flav_CTERM"/>
    <property type="match status" value="1"/>
</dbReference>
<feature type="domain" description="HYR" evidence="2">
    <location>
        <begin position="39"/>
        <end position="123"/>
    </location>
</feature>